<keyword evidence="3" id="KW-0597">Phosphoprotein</keyword>
<evidence type="ECO:0000256" key="1">
    <source>
        <dbReference type="ARBA" id="ARBA00001957"/>
    </source>
</evidence>
<organism evidence="5">
    <name type="scientific">Sorangium cellulosum</name>
    <name type="common">Polyangium cellulosum</name>
    <dbReference type="NCBI Taxonomy" id="56"/>
    <lineage>
        <taxon>Bacteria</taxon>
        <taxon>Pseudomonadati</taxon>
        <taxon>Myxococcota</taxon>
        <taxon>Polyangia</taxon>
        <taxon>Polyangiales</taxon>
        <taxon>Polyangiaceae</taxon>
        <taxon>Sorangium</taxon>
    </lineage>
</organism>
<sequence length="1417" mass="155691">MSLGELFSDLSQRGVQLWVEGDALRIRAPAGALTPNVRASLATHKAQIVSLLKRMEAGTQASDAPIERAPRDLPIELSAAQKRMWFLHQLDGETGAYNVPVAVRMDGPLNERALELCFTEILRRHEALRATYQLVEGKPVQVIAEEASSPLRVVDLGDLDPAAREERVRELLALEARQPFDLAKGPVVRVLLIRLGETARVVSMTMHHIALDGWSRAVFIRELAALYRATCDGLPSPLPELPLQYADFARWQNAWLATGAAAAELSYWREQLRDLPELLELPTDHPRPPTPSYRGGVWRFELDRELAEQLRRLSSASSATLFMTLLTGFVVLLSRYSGSSDITVGSPIANRLRPEIAPLIGFFANTLALRTSTDGDPTVEELLARVRKACLDAYAHQNVPFEHLVEELRPARSVDRTPIFQVMFALNVPTPKLELSGIEITPIELGGVTSKFDLALSLEEREAGLVGWFEHSADLFDAETVADMAANYRAVLEAMVRDPARPIGALPVLSAEQAARLDRWNDTRAAGRAQTVVERFDAIAARWPEAIAVEDGPARVSYGELSRRAARLARRLVAEGLGPDEIVGIQLERSVELMVALLGVLKAGGAFMGLDPSLPRRRIEAMTEAVEVRFVVTDDRARDGAVQGTRSTLRIEDAAAPGPEDGRPLELRCSPDSLAYVVFTSGSTGKPKGVAMPHRCLDNLLSWQVERFAWRARTLQYTACHFDVFFQEVLSTWASGGTLVLVSEPVRRDPVALLGHIKQARVERWFVPFAALQQLAEVHRAGLSDVPESLREVITAGEQLQVTPAIEGFFAGGLVSLENQYGPSETHVVTAFRLTGPSHTWPRLPPIGRPIRNTQVHVLDRNQQRVPAGVTGELYLGGEGLARGYLGATPEDRSRFMPDPISGRPGARLYRTGDFARLGRDGELEYLGRRDQQVKIRGHRVELGEIEAALSRHPLVREVAVRCEQEGDRKLLAAYVVLASEPGDGGAEAAAALREHLRELLPAYMIPDRFAALPALPRSRTGKIDRMALATGAHRSLGPGVAPRPDRGRAPRGPLEQALADIFCGLLDISDVRDDASFFELGGHSLLATQLLFRVRERLAVDLPLQQVFATPTVAGLAAWLSKQSARRAAPLPPCILPLHGRGDGRPLFLLPPNVGSPSCYADLDWPAQQRVYGLQLPGLVDGAEPLGSIEQMASYCAAALRAVQPEGPYLLGGWSLGAVLALATAIELESQGQEVRLAALIDGGYVPGAADRSWWQLPTAGPRSFFRAAKVMREAGIPTSYEELRRWTRWCGLLLPDSPHELRERELALHLQYLGSAGRQATRAFEMARRNVFAAARYSPAPYGGKITLFRSEHHRGKEDPLVERLRRVARGGVEVIYTPGNHMTMMLDAEMRRHLSSKLNEQLLSSEGGKAVVQR</sequence>
<dbReference type="Gene3D" id="3.40.50.980">
    <property type="match status" value="2"/>
</dbReference>
<dbReference type="InterPro" id="IPR020802">
    <property type="entry name" value="TesA-like"/>
</dbReference>
<dbReference type="Gene3D" id="3.40.50.1820">
    <property type="entry name" value="alpha/beta hydrolase"/>
    <property type="match status" value="1"/>
</dbReference>
<dbReference type="Gene3D" id="2.30.38.10">
    <property type="entry name" value="Luciferase, Domain 3"/>
    <property type="match status" value="1"/>
</dbReference>
<evidence type="ECO:0000256" key="2">
    <source>
        <dbReference type="ARBA" id="ARBA00022450"/>
    </source>
</evidence>
<dbReference type="Pfam" id="PF00975">
    <property type="entry name" value="Thioesterase"/>
    <property type="match status" value="1"/>
</dbReference>
<dbReference type="NCBIfam" id="TIGR01733">
    <property type="entry name" value="AA-adenyl-dom"/>
    <property type="match status" value="1"/>
</dbReference>
<dbReference type="SMART" id="SM00824">
    <property type="entry name" value="PKS_TE"/>
    <property type="match status" value="1"/>
</dbReference>
<dbReference type="Gene3D" id="1.10.1200.10">
    <property type="entry name" value="ACP-like"/>
    <property type="match status" value="1"/>
</dbReference>
<comment type="cofactor">
    <cofactor evidence="1">
        <name>pantetheine 4'-phosphate</name>
        <dbReference type="ChEBI" id="CHEBI:47942"/>
    </cofactor>
</comment>
<dbReference type="GO" id="GO:0005737">
    <property type="term" value="C:cytoplasm"/>
    <property type="evidence" value="ECO:0007669"/>
    <property type="project" value="TreeGrafter"/>
</dbReference>
<dbReference type="FunFam" id="3.30.559.10:FF:000012">
    <property type="entry name" value="Non-ribosomal peptide synthetase"/>
    <property type="match status" value="1"/>
</dbReference>
<dbReference type="Gene3D" id="3.30.559.30">
    <property type="entry name" value="Nonribosomal peptide synthetase, condensation domain"/>
    <property type="match status" value="1"/>
</dbReference>
<dbReference type="Gene3D" id="1.10.10.1830">
    <property type="entry name" value="Non-ribosomal peptide synthase, adenylation domain"/>
    <property type="match status" value="1"/>
</dbReference>
<dbReference type="Pfam" id="PF00668">
    <property type="entry name" value="Condensation"/>
    <property type="match status" value="1"/>
</dbReference>
<dbReference type="PROSITE" id="PS00455">
    <property type="entry name" value="AMP_BINDING"/>
    <property type="match status" value="1"/>
</dbReference>
<feature type="domain" description="Carrier" evidence="4">
    <location>
        <begin position="1050"/>
        <end position="1125"/>
    </location>
</feature>
<dbReference type="FunFam" id="1.10.1200.10:FF:000016">
    <property type="entry name" value="Non-ribosomal peptide synthase"/>
    <property type="match status" value="1"/>
</dbReference>
<evidence type="ECO:0000256" key="3">
    <source>
        <dbReference type="ARBA" id="ARBA00022553"/>
    </source>
</evidence>
<dbReference type="InterPro" id="IPR010071">
    <property type="entry name" value="AA_adenyl_dom"/>
</dbReference>
<dbReference type="EMBL" id="HM639990">
    <property type="protein sequence ID" value="ADZ24999.1"/>
    <property type="molecule type" value="Genomic_DNA"/>
</dbReference>
<dbReference type="InterPro" id="IPR023213">
    <property type="entry name" value="CAT-like_dom_sf"/>
</dbReference>
<dbReference type="Pfam" id="PF13193">
    <property type="entry name" value="AMP-binding_C"/>
    <property type="match status" value="1"/>
</dbReference>
<dbReference type="FunFam" id="3.40.50.980:FF:000001">
    <property type="entry name" value="Non-ribosomal peptide synthetase"/>
    <property type="match status" value="1"/>
</dbReference>
<dbReference type="InterPro" id="IPR000873">
    <property type="entry name" value="AMP-dep_synth/lig_dom"/>
</dbReference>
<protein>
    <submittedName>
        <fullName evidence="5">Non-ribosomal peptide synthase</fullName>
    </submittedName>
</protein>
<gene>
    <name evidence="5" type="primary">leuE</name>
</gene>
<dbReference type="PANTHER" id="PTHR45527:SF1">
    <property type="entry name" value="FATTY ACID SYNTHASE"/>
    <property type="match status" value="1"/>
</dbReference>
<dbReference type="GO" id="GO:0043041">
    <property type="term" value="P:amino acid activation for nonribosomal peptide biosynthetic process"/>
    <property type="evidence" value="ECO:0007669"/>
    <property type="project" value="TreeGrafter"/>
</dbReference>
<dbReference type="GO" id="GO:0044550">
    <property type="term" value="P:secondary metabolite biosynthetic process"/>
    <property type="evidence" value="ECO:0007669"/>
    <property type="project" value="TreeGrafter"/>
</dbReference>
<dbReference type="GO" id="GO:0003824">
    <property type="term" value="F:catalytic activity"/>
    <property type="evidence" value="ECO:0007669"/>
    <property type="project" value="InterPro"/>
</dbReference>
<dbReference type="CDD" id="cd19531">
    <property type="entry name" value="LCL_NRPS-like"/>
    <property type="match status" value="1"/>
</dbReference>
<evidence type="ECO:0000313" key="5">
    <source>
        <dbReference type="EMBL" id="ADZ24999.1"/>
    </source>
</evidence>
<accession>F1B9Q7</accession>
<name>F1B9Q7_SORCE</name>
<dbReference type="PROSITE" id="PS00012">
    <property type="entry name" value="PHOSPHOPANTETHEINE"/>
    <property type="match status" value="1"/>
</dbReference>
<dbReference type="FunFam" id="3.30.559.30:FF:000001">
    <property type="entry name" value="Non-ribosomal peptide synthetase"/>
    <property type="match status" value="1"/>
</dbReference>
<dbReference type="InterPro" id="IPR006162">
    <property type="entry name" value="Ppantetheine_attach_site"/>
</dbReference>
<dbReference type="SUPFAM" id="SSF52777">
    <property type="entry name" value="CoA-dependent acyltransferases"/>
    <property type="match status" value="2"/>
</dbReference>
<dbReference type="GO" id="GO:0031177">
    <property type="term" value="F:phosphopantetheine binding"/>
    <property type="evidence" value="ECO:0007669"/>
    <property type="project" value="InterPro"/>
</dbReference>
<reference evidence="5" key="1">
    <citation type="journal article" date="2011" name="Mol. Biosyst.">
        <title>Insights into the complex biosynthesis of the leupyrrins in Sorangium cellulosum So ce690.</title>
        <authorList>
            <person name="Kopp M."/>
            <person name="Irschik H."/>
            <person name="Gemperlein K."/>
            <person name="Buntin K."/>
            <person name="Meiser P."/>
            <person name="Weissman K.J."/>
            <person name="Bode H.B."/>
            <person name="Muller R."/>
        </authorList>
    </citation>
    <scope>NUCLEOTIDE SEQUENCE</scope>
    <source>
        <strain evidence="5">So ce690</strain>
    </source>
</reference>
<dbReference type="GO" id="GO:0072330">
    <property type="term" value="P:monocarboxylic acid biosynthetic process"/>
    <property type="evidence" value="ECO:0007669"/>
    <property type="project" value="UniProtKB-ARBA"/>
</dbReference>
<dbReference type="InterPro" id="IPR025110">
    <property type="entry name" value="AMP-bd_C"/>
</dbReference>
<dbReference type="SUPFAM" id="SSF56801">
    <property type="entry name" value="Acetyl-CoA synthetase-like"/>
    <property type="match status" value="1"/>
</dbReference>
<dbReference type="InterPro" id="IPR020845">
    <property type="entry name" value="AMP-binding_CS"/>
</dbReference>
<dbReference type="PANTHER" id="PTHR45527">
    <property type="entry name" value="NONRIBOSOMAL PEPTIDE SYNTHETASE"/>
    <property type="match status" value="1"/>
</dbReference>
<dbReference type="InterPro" id="IPR020806">
    <property type="entry name" value="PKS_PP-bd"/>
</dbReference>
<dbReference type="Pfam" id="PF18563">
    <property type="entry name" value="TubC_N"/>
    <property type="match status" value="1"/>
</dbReference>
<dbReference type="InterPro" id="IPR041464">
    <property type="entry name" value="TubC_N"/>
</dbReference>
<evidence type="ECO:0000259" key="4">
    <source>
        <dbReference type="PROSITE" id="PS50075"/>
    </source>
</evidence>
<dbReference type="InterPro" id="IPR044894">
    <property type="entry name" value="TubC_N_sf"/>
</dbReference>
<dbReference type="Pfam" id="PF00501">
    <property type="entry name" value="AMP-binding"/>
    <property type="match status" value="1"/>
</dbReference>
<dbReference type="InterPro" id="IPR029058">
    <property type="entry name" value="AB_hydrolase_fold"/>
</dbReference>
<proteinExistence type="predicted"/>
<dbReference type="Gene3D" id="3.30.300.30">
    <property type="match status" value="1"/>
</dbReference>
<dbReference type="InterPro" id="IPR001242">
    <property type="entry name" value="Condensation_dom"/>
</dbReference>
<dbReference type="Pfam" id="PF00550">
    <property type="entry name" value="PP-binding"/>
    <property type="match status" value="1"/>
</dbReference>
<dbReference type="SUPFAM" id="SSF53474">
    <property type="entry name" value="alpha/beta-Hydrolases"/>
    <property type="match status" value="1"/>
</dbReference>
<dbReference type="InterPro" id="IPR009081">
    <property type="entry name" value="PP-bd_ACP"/>
</dbReference>
<keyword evidence="2" id="KW-0596">Phosphopantetheine</keyword>
<dbReference type="InterPro" id="IPR045851">
    <property type="entry name" value="AMP-bd_C_sf"/>
</dbReference>
<dbReference type="SMART" id="SM00823">
    <property type="entry name" value="PKS_PP"/>
    <property type="match status" value="1"/>
</dbReference>
<dbReference type="PROSITE" id="PS50075">
    <property type="entry name" value="CARRIER"/>
    <property type="match status" value="1"/>
</dbReference>
<dbReference type="SUPFAM" id="SSF47336">
    <property type="entry name" value="ACP-like"/>
    <property type="match status" value="1"/>
</dbReference>
<dbReference type="InterPro" id="IPR001031">
    <property type="entry name" value="Thioesterase"/>
</dbReference>
<dbReference type="Gene3D" id="3.30.559.10">
    <property type="entry name" value="Chloramphenicol acetyltransferase-like domain"/>
    <property type="match status" value="1"/>
</dbReference>
<dbReference type="InterPro" id="IPR036736">
    <property type="entry name" value="ACP-like_sf"/>
</dbReference>